<dbReference type="AlphaFoldDB" id="A0ABD7HMD1"/>
<feature type="region of interest" description="Disordered" evidence="1">
    <location>
        <begin position="280"/>
        <end position="349"/>
    </location>
</feature>
<evidence type="ECO:0008006" key="4">
    <source>
        <dbReference type="Google" id="ProtNLM"/>
    </source>
</evidence>
<proteinExistence type="predicted"/>
<organism evidence="2 3">
    <name type="scientific">Mycobacteroides abscessus</name>
    <dbReference type="NCBI Taxonomy" id="36809"/>
    <lineage>
        <taxon>Bacteria</taxon>
        <taxon>Bacillati</taxon>
        <taxon>Actinomycetota</taxon>
        <taxon>Actinomycetes</taxon>
        <taxon>Mycobacteriales</taxon>
        <taxon>Mycobacteriaceae</taxon>
        <taxon>Mycobacteroides</taxon>
    </lineage>
</organism>
<feature type="region of interest" description="Disordered" evidence="1">
    <location>
        <begin position="110"/>
        <end position="132"/>
    </location>
</feature>
<dbReference type="Proteomes" id="UP000284557">
    <property type="component" value="Unassembled WGS sequence"/>
</dbReference>
<gene>
    <name evidence="2" type="ORF">D2E76_15890</name>
</gene>
<name>A0ABD7HMD1_9MYCO</name>
<evidence type="ECO:0000256" key="1">
    <source>
        <dbReference type="SAM" id="MobiDB-lite"/>
    </source>
</evidence>
<comment type="caution">
    <text evidence="2">The sequence shown here is derived from an EMBL/GenBank/DDBJ whole genome shotgun (WGS) entry which is preliminary data.</text>
</comment>
<dbReference type="EMBL" id="QXBN01000012">
    <property type="protein sequence ID" value="RIT36741.1"/>
    <property type="molecule type" value="Genomic_DNA"/>
</dbReference>
<feature type="region of interest" description="Disordered" evidence="1">
    <location>
        <begin position="176"/>
        <end position="257"/>
    </location>
</feature>
<accession>A0ABD7HMD1</accession>
<sequence>MTADALSTQYTTLGAELTAKQAHHMAEAEGMALNGTNHYATKTILTGIAEDHDAAKDALIAAGMTLGIPQAKMQEALDELKNATSTAAENVGQANQETHQTLTNAINSGAAMKSPPSGMPGGAGLPPDMPSQLAPLAQMATQGPQLASGAVGQLVSGLSGLSGSFLDPMNQLMSAVGQGAPGGGGEGIADAVSQDGGSDRSATQEVSHRGGENNDHSNDDRDRQDDDKARRDGEPKTLGASSHDKNQTPATHLSSAGSTVQLDAGAPTTTHISAGAATSEAPMNMGQSGPAAAPASAQQMGGQLGGQLGGLGGSLGVAPAAQPAPQASTKAAERAKESRDRTDADPTQGGEAAMAAAVLVGGAGASAPAQSAEISFGTRILAHMLHQDPTLSAAAVAVYPMGSQIYAMTCTPDALGAMPGYVVAPHGAMALASLTSLPGEFRAAWAGIGDPVWPLCAAIEDGYLASPEVIVVLRTPGAPVAALAEDAPVVQVSREILLATDPVDDAAKAPEQRVEPEHVAGAIAAMAAEWNVPDEMDLGSAFDAMRSRTWFQTRDPEYVFAMAWWMLIEAKTALDGGDIDHAAALAWQLLALPPALDLTAAAV</sequence>
<evidence type="ECO:0000313" key="2">
    <source>
        <dbReference type="EMBL" id="RIT36741.1"/>
    </source>
</evidence>
<feature type="compositionally biased region" description="Gly residues" evidence="1">
    <location>
        <begin position="302"/>
        <end position="315"/>
    </location>
</feature>
<reference evidence="2 3" key="1">
    <citation type="submission" date="2018-08" db="EMBL/GenBank/DDBJ databases">
        <title>Linezolid Resistance in Mycobacterium abscessus: MIC Distribution and Comprehensive Investigation of Resistance Mechanisms.</title>
        <authorList>
            <person name="Ye M."/>
            <person name="Xu L."/>
            <person name="Zou Y."/>
            <person name="Li B."/>
            <person name="Guo Q."/>
            <person name="Zhang Y."/>
            <person name="Zhan M."/>
            <person name="Xu B."/>
            <person name="Yu F."/>
            <person name="Zhang Z."/>
            <person name="Chu H."/>
        </authorList>
    </citation>
    <scope>NUCLEOTIDE SEQUENCE [LARGE SCALE GENOMIC DNA]</scope>
    <source>
        <strain evidence="2 3">G143</strain>
    </source>
</reference>
<feature type="compositionally biased region" description="Basic and acidic residues" evidence="1">
    <location>
        <begin position="331"/>
        <end position="344"/>
    </location>
</feature>
<feature type="compositionally biased region" description="Basic and acidic residues" evidence="1">
    <location>
        <begin position="206"/>
        <end position="235"/>
    </location>
</feature>
<evidence type="ECO:0000313" key="3">
    <source>
        <dbReference type="Proteomes" id="UP000284557"/>
    </source>
</evidence>
<feature type="compositionally biased region" description="Low complexity" evidence="1">
    <location>
        <begin position="316"/>
        <end position="327"/>
    </location>
</feature>
<feature type="compositionally biased region" description="Low complexity" evidence="1">
    <location>
        <begin position="285"/>
        <end position="301"/>
    </location>
</feature>
<protein>
    <recommendedName>
        <fullName evidence="4">ESX-1 secretion-associated protein EspA/EspE-like domain-containing protein</fullName>
    </recommendedName>
</protein>
<feature type="compositionally biased region" description="Polar residues" evidence="1">
    <location>
        <begin position="247"/>
        <end position="257"/>
    </location>
</feature>